<dbReference type="EMBL" id="QKWP01000466">
    <property type="protein sequence ID" value="RIB19563.1"/>
    <property type="molecule type" value="Genomic_DNA"/>
</dbReference>
<feature type="compositionally biased region" description="Low complexity" evidence="1">
    <location>
        <begin position="45"/>
        <end position="58"/>
    </location>
</feature>
<protein>
    <submittedName>
        <fullName evidence="2">Uncharacterized protein</fullName>
    </submittedName>
</protein>
<dbReference type="Proteomes" id="UP000266673">
    <property type="component" value="Unassembled WGS sequence"/>
</dbReference>
<accession>A0A397VI93</accession>
<gene>
    <name evidence="2" type="ORF">C2G38_2306651</name>
</gene>
<feature type="compositionally biased region" description="Basic and acidic residues" evidence="1">
    <location>
        <begin position="1"/>
        <end position="10"/>
    </location>
</feature>
<feature type="region of interest" description="Disordered" evidence="1">
    <location>
        <begin position="1"/>
        <end position="58"/>
    </location>
</feature>
<organism evidence="2 3">
    <name type="scientific">Gigaspora rosea</name>
    <dbReference type="NCBI Taxonomy" id="44941"/>
    <lineage>
        <taxon>Eukaryota</taxon>
        <taxon>Fungi</taxon>
        <taxon>Fungi incertae sedis</taxon>
        <taxon>Mucoromycota</taxon>
        <taxon>Glomeromycotina</taxon>
        <taxon>Glomeromycetes</taxon>
        <taxon>Diversisporales</taxon>
        <taxon>Gigasporaceae</taxon>
        <taxon>Gigaspora</taxon>
    </lineage>
</organism>
<feature type="region of interest" description="Disordered" evidence="1">
    <location>
        <begin position="261"/>
        <end position="282"/>
    </location>
</feature>
<evidence type="ECO:0000256" key="1">
    <source>
        <dbReference type="SAM" id="MobiDB-lite"/>
    </source>
</evidence>
<feature type="compositionally biased region" description="Basic and acidic residues" evidence="1">
    <location>
        <begin position="272"/>
        <end position="282"/>
    </location>
</feature>
<name>A0A397VI93_9GLOM</name>
<keyword evidence="3" id="KW-1185">Reference proteome</keyword>
<evidence type="ECO:0000313" key="3">
    <source>
        <dbReference type="Proteomes" id="UP000266673"/>
    </source>
</evidence>
<comment type="caution">
    <text evidence="2">The sequence shown here is derived from an EMBL/GenBank/DDBJ whole genome shotgun (WGS) entry which is preliminary data.</text>
</comment>
<evidence type="ECO:0000313" key="2">
    <source>
        <dbReference type="EMBL" id="RIB19563.1"/>
    </source>
</evidence>
<sequence>MDTLVPKDHAASSQQLQQSTDINPAVDKGKEAAQPTDKYPQPRVTLQGQDTGATAAAAQPTMPPTNLLLIRVVSRKYPSFDYAKFKNLCEVQGFSNPFAARTESIQFWWVTNWTEGQKLIKTLPYKPNISSKLWKAIAFRSNREHEFNSYWNHINELCLKQNFHAVMSYDEDRRITLVTNRDSTLFDCDMEVEVRNFDISTVKRIKHDTYRATRFDVKWQDGREICINWNKRHCADEKICGRVHACLVCKKTGHNEQKCFKKAGSRKGNPSDTDKAIKNIQQ</sequence>
<proteinExistence type="predicted"/>
<dbReference type="AlphaFoldDB" id="A0A397VI93"/>
<feature type="compositionally biased region" description="Polar residues" evidence="1">
    <location>
        <begin position="11"/>
        <end position="22"/>
    </location>
</feature>
<dbReference type="OrthoDB" id="2355984at2759"/>
<reference evidence="2 3" key="1">
    <citation type="submission" date="2018-06" db="EMBL/GenBank/DDBJ databases">
        <title>Comparative genomics reveals the genomic features of Rhizophagus irregularis, R. cerebriforme, R. diaphanum and Gigaspora rosea, and their symbiotic lifestyle signature.</title>
        <authorList>
            <person name="Morin E."/>
            <person name="San Clemente H."/>
            <person name="Chen E.C.H."/>
            <person name="De La Providencia I."/>
            <person name="Hainaut M."/>
            <person name="Kuo A."/>
            <person name="Kohler A."/>
            <person name="Murat C."/>
            <person name="Tang N."/>
            <person name="Roy S."/>
            <person name="Loubradou J."/>
            <person name="Henrissat B."/>
            <person name="Grigoriev I.V."/>
            <person name="Corradi N."/>
            <person name="Roux C."/>
            <person name="Martin F.M."/>
        </authorList>
    </citation>
    <scope>NUCLEOTIDE SEQUENCE [LARGE SCALE GENOMIC DNA]</scope>
    <source>
        <strain evidence="2 3">DAOM 194757</strain>
    </source>
</reference>